<organism evidence="2 3">
    <name type="scientific">Paenibacillus oryzisoli</name>
    <dbReference type="NCBI Taxonomy" id="1850517"/>
    <lineage>
        <taxon>Bacteria</taxon>
        <taxon>Bacillati</taxon>
        <taxon>Bacillota</taxon>
        <taxon>Bacilli</taxon>
        <taxon>Bacillales</taxon>
        <taxon>Paenibacillaceae</taxon>
        <taxon>Paenibacillus</taxon>
    </lineage>
</organism>
<comment type="caution">
    <text evidence="2">The sequence shown here is derived from an EMBL/GenBank/DDBJ whole genome shotgun (WGS) entry which is preliminary data.</text>
</comment>
<dbReference type="SUPFAM" id="SSF158682">
    <property type="entry name" value="TerB-like"/>
    <property type="match status" value="1"/>
</dbReference>
<sequence>MSIGFKSWLQNSKQGLSEQVKKFKNKDFMDAVVAGCAVVAAADGSIDANEKQKMAGYISRSEELKVFDMSDVIARFNHYVGNLEFDAMIGKQEALKSIAKFSGKPEIGRVIVGVCSAIGAADGDFDDKEKAAVRDICNSLGLNPSEFNL</sequence>
<evidence type="ECO:0000313" key="2">
    <source>
        <dbReference type="EMBL" id="OAS14892.1"/>
    </source>
</evidence>
<dbReference type="Gene3D" id="1.10.3680.10">
    <property type="entry name" value="TerB-like"/>
    <property type="match status" value="1"/>
</dbReference>
<dbReference type="STRING" id="1850517.A8708_05170"/>
<dbReference type="Proteomes" id="UP000078454">
    <property type="component" value="Unassembled WGS sequence"/>
</dbReference>
<dbReference type="RefSeq" id="WP_068669057.1">
    <property type="nucleotide sequence ID" value="NZ_LYPB01000087.1"/>
</dbReference>
<reference evidence="2 3" key="1">
    <citation type="submission" date="2016-05" db="EMBL/GenBank/DDBJ databases">
        <title>Paenibacillus sp. 1ZS3-15 nov., isolated from the rhizosphere soil.</title>
        <authorList>
            <person name="Zhang X.X."/>
            <person name="Zhang J."/>
        </authorList>
    </citation>
    <scope>NUCLEOTIDE SEQUENCE [LARGE SCALE GENOMIC DNA]</scope>
    <source>
        <strain evidence="2 3">1ZS3-15</strain>
    </source>
</reference>
<dbReference type="Pfam" id="PF05099">
    <property type="entry name" value="TerB"/>
    <property type="match status" value="1"/>
</dbReference>
<dbReference type="CDD" id="cd07176">
    <property type="entry name" value="terB"/>
    <property type="match status" value="1"/>
</dbReference>
<protein>
    <submittedName>
        <fullName evidence="2">Tellurite resistance TerB</fullName>
    </submittedName>
</protein>
<dbReference type="EMBL" id="LYPB01000087">
    <property type="protein sequence ID" value="OAS14892.1"/>
    <property type="molecule type" value="Genomic_DNA"/>
</dbReference>
<name>A0A198A1B4_9BACL</name>
<dbReference type="InterPro" id="IPR029024">
    <property type="entry name" value="TerB-like"/>
</dbReference>
<feature type="domain" description="Co-chaperone DjlA N-terminal" evidence="1">
    <location>
        <begin position="30"/>
        <end position="148"/>
    </location>
</feature>
<dbReference type="AlphaFoldDB" id="A0A198A1B4"/>
<evidence type="ECO:0000313" key="3">
    <source>
        <dbReference type="Proteomes" id="UP000078454"/>
    </source>
</evidence>
<keyword evidence="3" id="KW-1185">Reference proteome</keyword>
<dbReference type="OrthoDB" id="289262at2"/>
<proteinExistence type="predicted"/>
<dbReference type="InterPro" id="IPR007791">
    <property type="entry name" value="DjlA_N"/>
</dbReference>
<evidence type="ECO:0000259" key="1">
    <source>
        <dbReference type="Pfam" id="PF05099"/>
    </source>
</evidence>
<accession>A0A198A1B4</accession>
<gene>
    <name evidence="2" type="ORF">A8708_05170</name>
</gene>